<sequence>MPLMTKKMVFSRIVPLPINPSLRLQIWSKSSSDILFPALKVNPLSVLYVYPAIVQVVNYPVGNSTPAKRVRESNNSKNDKITSSTIGQCSKEEWTRLEEYIREKDVICRFRPCTRALGMFEASHFDAAGIPSRPLRIGPGYALGTRSHGRAESGAGTGNTSYLFDKNMFFSAKKRPSTWPFPAPEPIKQQKTKTILTKFGGEVMG</sequence>
<gene>
    <name evidence="2" type="ORF">B0H17DRAFT_1148462</name>
</gene>
<feature type="region of interest" description="Disordered" evidence="1">
    <location>
        <begin position="65"/>
        <end position="84"/>
    </location>
</feature>
<evidence type="ECO:0000256" key="1">
    <source>
        <dbReference type="SAM" id="MobiDB-lite"/>
    </source>
</evidence>
<protein>
    <submittedName>
        <fullName evidence="2">Uncharacterized protein</fullName>
    </submittedName>
</protein>
<proteinExistence type="predicted"/>
<organism evidence="2 3">
    <name type="scientific">Mycena rosella</name>
    <name type="common">Pink bonnet</name>
    <name type="synonym">Agaricus rosellus</name>
    <dbReference type="NCBI Taxonomy" id="1033263"/>
    <lineage>
        <taxon>Eukaryota</taxon>
        <taxon>Fungi</taxon>
        <taxon>Dikarya</taxon>
        <taxon>Basidiomycota</taxon>
        <taxon>Agaricomycotina</taxon>
        <taxon>Agaricomycetes</taxon>
        <taxon>Agaricomycetidae</taxon>
        <taxon>Agaricales</taxon>
        <taxon>Marasmiineae</taxon>
        <taxon>Mycenaceae</taxon>
        <taxon>Mycena</taxon>
    </lineage>
</organism>
<accession>A0AAD7CCS8</accession>
<dbReference type="EMBL" id="JARKIE010000400">
    <property type="protein sequence ID" value="KAJ7645350.1"/>
    <property type="molecule type" value="Genomic_DNA"/>
</dbReference>
<dbReference type="AlphaFoldDB" id="A0AAD7CCS8"/>
<evidence type="ECO:0000313" key="2">
    <source>
        <dbReference type="EMBL" id="KAJ7645350.1"/>
    </source>
</evidence>
<keyword evidence="3" id="KW-1185">Reference proteome</keyword>
<reference evidence="2" key="1">
    <citation type="submission" date="2023-03" db="EMBL/GenBank/DDBJ databases">
        <title>Massive genome expansion in bonnet fungi (Mycena s.s.) driven by repeated elements and novel gene families across ecological guilds.</title>
        <authorList>
            <consortium name="Lawrence Berkeley National Laboratory"/>
            <person name="Harder C.B."/>
            <person name="Miyauchi S."/>
            <person name="Viragh M."/>
            <person name="Kuo A."/>
            <person name="Thoen E."/>
            <person name="Andreopoulos B."/>
            <person name="Lu D."/>
            <person name="Skrede I."/>
            <person name="Drula E."/>
            <person name="Henrissat B."/>
            <person name="Morin E."/>
            <person name="Kohler A."/>
            <person name="Barry K."/>
            <person name="LaButti K."/>
            <person name="Morin E."/>
            <person name="Salamov A."/>
            <person name="Lipzen A."/>
            <person name="Mereny Z."/>
            <person name="Hegedus B."/>
            <person name="Baldrian P."/>
            <person name="Stursova M."/>
            <person name="Weitz H."/>
            <person name="Taylor A."/>
            <person name="Grigoriev I.V."/>
            <person name="Nagy L.G."/>
            <person name="Martin F."/>
            <person name="Kauserud H."/>
        </authorList>
    </citation>
    <scope>NUCLEOTIDE SEQUENCE</scope>
    <source>
        <strain evidence="2">CBHHK067</strain>
    </source>
</reference>
<name>A0AAD7CCS8_MYCRO</name>
<evidence type="ECO:0000313" key="3">
    <source>
        <dbReference type="Proteomes" id="UP001221757"/>
    </source>
</evidence>
<comment type="caution">
    <text evidence="2">The sequence shown here is derived from an EMBL/GenBank/DDBJ whole genome shotgun (WGS) entry which is preliminary data.</text>
</comment>
<feature type="compositionally biased region" description="Basic and acidic residues" evidence="1">
    <location>
        <begin position="69"/>
        <end position="80"/>
    </location>
</feature>
<dbReference type="Proteomes" id="UP001221757">
    <property type="component" value="Unassembled WGS sequence"/>
</dbReference>